<keyword evidence="5" id="KW-1185">Reference proteome</keyword>
<dbReference type="Proteomes" id="UP001501411">
    <property type="component" value="Unassembled WGS sequence"/>
</dbReference>
<dbReference type="RefSeq" id="WP_345233511.1">
    <property type="nucleotide sequence ID" value="NZ_BAABIQ010000042.1"/>
</dbReference>
<protein>
    <recommendedName>
        <fullName evidence="6">TonB-dependent receptor</fullName>
    </recommendedName>
</protein>
<organism evidence="4 5">
    <name type="scientific">Olivibacter ginsenosidimutans</name>
    <dbReference type="NCBI Taxonomy" id="1176537"/>
    <lineage>
        <taxon>Bacteria</taxon>
        <taxon>Pseudomonadati</taxon>
        <taxon>Bacteroidota</taxon>
        <taxon>Sphingobacteriia</taxon>
        <taxon>Sphingobacteriales</taxon>
        <taxon>Sphingobacteriaceae</taxon>
        <taxon>Olivibacter</taxon>
    </lineage>
</organism>
<dbReference type="EMBL" id="BAABIQ010000042">
    <property type="protein sequence ID" value="GAA4802117.1"/>
    <property type="molecule type" value="Genomic_DNA"/>
</dbReference>
<comment type="subcellular location">
    <subcellularLocation>
        <location evidence="1">Cell outer membrane</location>
    </subcellularLocation>
</comment>
<dbReference type="Gene3D" id="2.40.170.20">
    <property type="entry name" value="TonB-dependent receptor, beta-barrel domain"/>
    <property type="match status" value="1"/>
</dbReference>
<evidence type="ECO:0000313" key="5">
    <source>
        <dbReference type="Proteomes" id="UP001501411"/>
    </source>
</evidence>
<accession>A0ABP9C128</accession>
<evidence type="ECO:0000256" key="3">
    <source>
        <dbReference type="ARBA" id="ARBA00023237"/>
    </source>
</evidence>
<evidence type="ECO:0008006" key="6">
    <source>
        <dbReference type="Google" id="ProtNLM"/>
    </source>
</evidence>
<gene>
    <name evidence="4" type="ORF">GCM10023231_33810</name>
</gene>
<proteinExistence type="predicted"/>
<reference evidence="5" key="1">
    <citation type="journal article" date="2019" name="Int. J. Syst. Evol. Microbiol.">
        <title>The Global Catalogue of Microorganisms (GCM) 10K type strain sequencing project: providing services to taxonomists for standard genome sequencing and annotation.</title>
        <authorList>
            <consortium name="The Broad Institute Genomics Platform"/>
            <consortium name="The Broad Institute Genome Sequencing Center for Infectious Disease"/>
            <person name="Wu L."/>
            <person name="Ma J."/>
        </authorList>
    </citation>
    <scope>NUCLEOTIDE SEQUENCE [LARGE SCALE GENOMIC DNA]</scope>
    <source>
        <strain evidence="5">JCM 18200</strain>
    </source>
</reference>
<name>A0ABP9C128_9SPHI</name>
<dbReference type="SUPFAM" id="SSF56935">
    <property type="entry name" value="Porins"/>
    <property type="match status" value="1"/>
</dbReference>
<evidence type="ECO:0000313" key="4">
    <source>
        <dbReference type="EMBL" id="GAA4802117.1"/>
    </source>
</evidence>
<sequence>MIENLVIGINRNDARTGTFTLPSYTLLNASIFYDAKSFRIGFKANNITDKHYFKGWSTIEPQVARNFLGSIAYKF</sequence>
<keyword evidence="3" id="KW-0998">Cell outer membrane</keyword>
<evidence type="ECO:0000256" key="2">
    <source>
        <dbReference type="ARBA" id="ARBA00023136"/>
    </source>
</evidence>
<evidence type="ECO:0000256" key="1">
    <source>
        <dbReference type="ARBA" id="ARBA00004442"/>
    </source>
</evidence>
<dbReference type="InterPro" id="IPR036942">
    <property type="entry name" value="Beta-barrel_TonB_sf"/>
</dbReference>
<comment type="caution">
    <text evidence="4">The sequence shown here is derived from an EMBL/GenBank/DDBJ whole genome shotgun (WGS) entry which is preliminary data.</text>
</comment>
<keyword evidence="2" id="KW-0472">Membrane</keyword>